<keyword evidence="3 7" id="KW-0479">Metal-binding</keyword>
<dbReference type="PANTHER" id="PTHR30600">
    <property type="entry name" value="CYTOCHROME C PEROXIDASE-RELATED"/>
    <property type="match status" value="1"/>
</dbReference>
<dbReference type="GO" id="GO:0030313">
    <property type="term" value="C:cell envelope"/>
    <property type="evidence" value="ECO:0007669"/>
    <property type="project" value="UniProtKB-SubCell"/>
</dbReference>
<evidence type="ECO:0000256" key="7">
    <source>
        <dbReference type="PROSITE-ProRule" id="PRU00433"/>
    </source>
</evidence>
<dbReference type="Proteomes" id="UP000029221">
    <property type="component" value="Unassembled WGS sequence"/>
</dbReference>
<keyword evidence="5 9" id="KW-0560">Oxidoreductase</keyword>
<dbReference type="Gene3D" id="1.10.760.10">
    <property type="entry name" value="Cytochrome c-like domain"/>
    <property type="match status" value="2"/>
</dbReference>
<dbReference type="PROSITE" id="PS51007">
    <property type="entry name" value="CYTC"/>
    <property type="match status" value="2"/>
</dbReference>
<dbReference type="InterPro" id="IPR051395">
    <property type="entry name" value="Cytochrome_c_Peroxidase/MauG"/>
</dbReference>
<keyword evidence="9" id="KW-0575">Peroxidase</keyword>
<dbReference type="InterPro" id="IPR036909">
    <property type="entry name" value="Cyt_c-like_dom_sf"/>
</dbReference>
<dbReference type="GO" id="GO:0004130">
    <property type="term" value="F:cytochrome-c peroxidase activity"/>
    <property type="evidence" value="ECO:0007669"/>
    <property type="project" value="UniProtKB-EC"/>
</dbReference>
<protein>
    <submittedName>
        <fullName evidence="9">Probable cytochrome-c peroxidase</fullName>
        <ecNumber evidence="9">1.11.1.5</ecNumber>
    </submittedName>
</protein>
<keyword evidence="2 7" id="KW-0349">Heme</keyword>
<comment type="caution">
    <text evidence="9">The sequence shown here is derived from an EMBL/GenBank/DDBJ whole genome shotgun (WGS) entry which is preliminary data.</text>
</comment>
<comment type="subcellular location">
    <subcellularLocation>
        <location evidence="1">Cell envelope</location>
    </subcellularLocation>
</comment>
<dbReference type="Pfam" id="PF03150">
    <property type="entry name" value="CCP_MauG"/>
    <property type="match status" value="1"/>
</dbReference>
<dbReference type="SUPFAM" id="SSF46626">
    <property type="entry name" value="Cytochrome c"/>
    <property type="match status" value="2"/>
</dbReference>
<dbReference type="PANTHER" id="PTHR30600:SF10">
    <property type="entry name" value="BLL6722 PROTEIN"/>
    <property type="match status" value="1"/>
</dbReference>
<dbReference type="EMBL" id="BBML01000010">
    <property type="protein sequence ID" value="GAK98251.1"/>
    <property type="molecule type" value="Genomic_DNA"/>
</dbReference>
<keyword evidence="6 7" id="KW-0408">Iron</keyword>
<dbReference type="GO" id="GO:0020037">
    <property type="term" value="F:heme binding"/>
    <property type="evidence" value="ECO:0007669"/>
    <property type="project" value="InterPro"/>
</dbReference>
<evidence type="ECO:0000256" key="1">
    <source>
        <dbReference type="ARBA" id="ARBA00004196"/>
    </source>
</evidence>
<evidence type="ECO:0000256" key="6">
    <source>
        <dbReference type="ARBA" id="ARBA00023004"/>
    </source>
</evidence>
<evidence type="ECO:0000259" key="8">
    <source>
        <dbReference type="PROSITE" id="PS51007"/>
    </source>
</evidence>
<dbReference type="AlphaFoldDB" id="A0A090QRX7"/>
<feature type="domain" description="Cytochrome c" evidence="8">
    <location>
        <begin position="239"/>
        <end position="376"/>
    </location>
</feature>
<dbReference type="GO" id="GO:0046872">
    <property type="term" value="F:metal ion binding"/>
    <property type="evidence" value="ECO:0007669"/>
    <property type="project" value="UniProtKB-KW"/>
</dbReference>
<organism evidence="9 10">
    <name type="scientific">Nonlabens tegetincola</name>
    <dbReference type="NCBI Taxonomy" id="323273"/>
    <lineage>
        <taxon>Bacteria</taxon>
        <taxon>Pseudomonadati</taxon>
        <taxon>Bacteroidota</taxon>
        <taxon>Flavobacteriia</taxon>
        <taxon>Flavobacteriales</taxon>
        <taxon>Flavobacteriaceae</taxon>
        <taxon>Nonlabens</taxon>
    </lineage>
</organism>
<dbReference type="GO" id="GO:0009055">
    <property type="term" value="F:electron transfer activity"/>
    <property type="evidence" value="ECO:0007669"/>
    <property type="project" value="InterPro"/>
</dbReference>
<evidence type="ECO:0000256" key="4">
    <source>
        <dbReference type="ARBA" id="ARBA00022729"/>
    </source>
</evidence>
<evidence type="ECO:0000313" key="10">
    <source>
        <dbReference type="Proteomes" id="UP000029221"/>
    </source>
</evidence>
<dbReference type="RefSeq" id="WP_052510431.1">
    <property type="nucleotide sequence ID" value="NZ_BBML01000010.1"/>
</dbReference>
<dbReference type="InterPro" id="IPR004852">
    <property type="entry name" value="Di-haem_cyt_c_peroxidsae"/>
</dbReference>
<feature type="domain" description="Cytochrome c" evidence="8">
    <location>
        <begin position="73"/>
        <end position="182"/>
    </location>
</feature>
<gene>
    <name evidence="9" type="ORF">JCM19294_885</name>
</gene>
<dbReference type="EC" id="1.11.1.5" evidence="9"/>
<reference evidence="9" key="1">
    <citation type="journal article" date="2014" name="Genome Announc.">
        <title>Draft Genome Sequences of Marine Flavobacterium Nonlabens Strains NR17, NR24, NR27, NR32, NR33, and Ara13.</title>
        <authorList>
            <person name="Nakanishi M."/>
            <person name="Meirelles P."/>
            <person name="Suzuki R."/>
            <person name="Takatani N."/>
            <person name="Mino S."/>
            <person name="Suda W."/>
            <person name="Oshima K."/>
            <person name="Hattori M."/>
            <person name="Ohkuma M."/>
            <person name="Hosokawa M."/>
            <person name="Miyashita K."/>
            <person name="Thompson F.L."/>
            <person name="Niwa A."/>
            <person name="Sawabe T."/>
            <person name="Sawabe T."/>
        </authorList>
    </citation>
    <scope>NUCLEOTIDE SEQUENCE [LARGE SCALE GENOMIC DNA]</scope>
    <source>
        <strain evidence="9">JCM 19294</strain>
    </source>
</reference>
<evidence type="ECO:0000256" key="3">
    <source>
        <dbReference type="ARBA" id="ARBA00022723"/>
    </source>
</evidence>
<accession>A0A090QRX7</accession>
<evidence type="ECO:0000256" key="2">
    <source>
        <dbReference type="ARBA" id="ARBA00022617"/>
    </source>
</evidence>
<keyword evidence="10" id="KW-1185">Reference proteome</keyword>
<proteinExistence type="predicted"/>
<evidence type="ECO:0000256" key="5">
    <source>
        <dbReference type="ARBA" id="ARBA00023002"/>
    </source>
</evidence>
<name>A0A090QRX7_9FLAO</name>
<dbReference type="eggNOG" id="COG1858">
    <property type="taxonomic scope" value="Bacteria"/>
</dbReference>
<dbReference type="PROSITE" id="PS51257">
    <property type="entry name" value="PROKAR_LIPOPROTEIN"/>
    <property type="match status" value="1"/>
</dbReference>
<dbReference type="STRING" id="319236.BST91_06825"/>
<dbReference type="InterPro" id="IPR009056">
    <property type="entry name" value="Cyt_c-like_dom"/>
</dbReference>
<evidence type="ECO:0000313" key="9">
    <source>
        <dbReference type="EMBL" id="GAK98251.1"/>
    </source>
</evidence>
<keyword evidence="4" id="KW-0732">Signal</keyword>
<sequence>MGKSHFIVSICLLVLSTIFIGCQDSNDEVILTEQEILNNHFTNINLSTTLPYQNTQVPNYIRFVNTGNDVENEKAQLGRVLFYDKNLSIDNSISCASCHIQSHAFGDLNMASIGVNGVTTRHSMRLVNAGYRPGTSYFWDERASSLEDQVLQPIQDHIEMGFSGSNDSNTLESLVQKLQSLEYYPVLFKQVYGNEQVTIEGIQESLANFVLSIQSFDSKFDEGLVQTGNINTPFPNFTPSENRGKRLFNTPAVNGGAGCVSCHAGPEFAIKDDIHNNGVIGVLNNPNLNDHDNTRSPSLRDLTDPMGNLNGPLMHDASLSTLLEMVNHYNQIDIANQQLLDPLLFSSVGPNGPVGQDLQLTETQKEDLINFLRTLSGNSVYTDEKWSNPFIQPN</sequence>